<feature type="domain" description="Transposase IS4-like" evidence="1">
    <location>
        <begin position="160"/>
        <end position="313"/>
    </location>
</feature>
<name>L1KZC9_9ACTN</name>
<proteinExistence type="predicted"/>
<dbReference type="GO" id="GO:0006313">
    <property type="term" value="P:DNA transposition"/>
    <property type="evidence" value="ECO:0007669"/>
    <property type="project" value="InterPro"/>
</dbReference>
<dbReference type="GO" id="GO:0004803">
    <property type="term" value="F:transposase activity"/>
    <property type="evidence" value="ECO:0007669"/>
    <property type="project" value="InterPro"/>
</dbReference>
<dbReference type="Pfam" id="PF13340">
    <property type="entry name" value="DUF4096"/>
    <property type="match status" value="1"/>
</dbReference>
<dbReference type="GO" id="GO:0003677">
    <property type="term" value="F:DNA binding"/>
    <property type="evidence" value="ECO:0007669"/>
    <property type="project" value="InterPro"/>
</dbReference>
<gene>
    <name evidence="3" type="ORF">STRIP9103_02591</name>
    <name evidence="4" type="ORF">STRIP9103_09644</name>
</gene>
<dbReference type="PANTHER" id="PTHR30007">
    <property type="entry name" value="PHP DOMAIN PROTEIN"/>
    <property type="match status" value="1"/>
</dbReference>
<dbReference type="InterPro" id="IPR025161">
    <property type="entry name" value="IS402-like_dom"/>
</dbReference>
<dbReference type="InterPro" id="IPR002559">
    <property type="entry name" value="Transposase_11"/>
</dbReference>
<accession>L1KZC9</accession>
<dbReference type="NCBIfam" id="NF033580">
    <property type="entry name" value="transpos_IS5_3"/>
    <property type="match status" value="1"/>
</dbReference>
<dbReference type="Pfam" id="PF01609">
    <property type="entry name" value="DDE_Tnp_1"/>
    <property type="match status" value="1"/>
</dbReference>
<protein>
    <submittedName>
        <fullName evidence="4">Transposase, IS4 family</fullName>
    </submittedName>
</protein>
<feature type="domain" description="Insertion element IS402-like" evidence="2">
    <location>
        <begin position="67"/>
        <end position="144"/>
    </location>
</feature>
<evidence type="ECO:0000259" key="2">
    <source>
        <dbReference type="Pfam" id="PF13340"/>
    </source>
</evidence>
<comment type="caution">
    <text evidence="4">The sequence shown here is derived from an EMBL/GenBank/DDBJ whole genome shotgun (WGS) entry which is preliminary data.</text>
</comment>
<dbReference type="AlphaFoldDB" id="L1KZC9"/>
<evidence type="ECO:0000313" key="4">
    <source>
        <dbReference type="EMBL" id="EKX65992.1"/>
    </source>
</evidence>
<evidence type="ECO:0000313" key="5">
    <source>
        <dbReference type="Proteomes" id="UP000010411"/>
    </source>
</evidence>
<evidence type="ECO:0000313" key="3">
    <source>
        <dbReference type="EMBL" id="EKX60222.1"/>
    </source>
</evidence>
<dbReference type="Proteomes" id="UP000010411">
    <property type="component" value="Unassembled WGS sequence"/>
</dbReference>
<dbReference type="PATRIC" id="fig|698759.3.peg.3397"/>
<reference evidence="4 5" key="1">
    <citation type="submission" date="2012-11" db="EMBL/GenBank/DDBJ databases">
        <authorList>
            <person name="Huguet-Tapia J.C."/>
            <person name="Durkin A.S."/>
            <person name="Pettis G.S."/>
            <person name="Badger J.H."/>
        </authorList>
    </citation>
    <scope>NUCLEOTIDE SEQUENCE [LARGE SCALE GENOMIC DNA]</scope>
    <source>
        <strain evidence="4 5">91-03</strain>
    </source>
</reference>
<sequence>MRMKAGPPGSSGVRPHSERFPEALLSLLYAPEPVDFNSPAVSCDCLAHVYGNAADRPERVRRYPSDMTDTEWAAIRPLLPVPAWLQGRGGQPEGYCHRQMLDAIRYLVAGGISWRAMPADFPDWGRVYAFFRRWREHGLIAEFHDRLRGRVREREGREAEPTAGIIDAQSVRAAATVPASSRGYDGGKKVPGRKRHIVTDCLGLLLVVAVTAANIGDRDAAVGLLARLRSLHRDITLVWADGGYTGSIVDWCRQKLALTLEIVKRTDDMQGFVVLPRRWVAERTFAWLMNSRRLARDYETLPATSEAMIRWSMVTRMGRRLARPRTVGRR</sequence>
<keyword evidence="5" id="KW-1185">Reference proteome</keyword>
<dbReference type="EMBL" id="AEJC01000254">
    <property type="protein sequence ID" value="EKX65992.1"/>
    <property type="molecule type" value="Genomic_DNA"/>
</dbReference>
<organism evidence="4 5">
    <name type="scientific">Streptomyces ipomoeae 91-03</name>
    <dbReference type="NCBI Taxonomy" id="698759"/>
    <lineage>
        <taxon>Bacteria</taxon>
        <taxon>Bacillati</taxon>
        <taxon>Actinomycetota</taxon>
        <taxon>Actinomycetes</taxon>
        <taxon>Kitasatosporales</taxon>
        <taxon>Streptomycetaceae</taxon>
        <taxon>Streptomyces</taxon>
    </lineage>
</organism>
<dbReference type="PANTHER" id="PTHR30007:SF0">
    <property type="entry name" value="TRANSPOSASE"/>
    <property type="match status" value="1"/>
</dbReference>
<evidence type="ECO:0000259" key="1">
    <source>
        <dbReference type="Pfam" id="PF01609"/>
    </source>
</evidence>
<dbReference type="EMBL" id="AEJC01000665">
    <property type="protein sequence ID" value="EKX60222.1"/>
    <property type="molecule type" value="Genomic_DNA"/>
</dbReference>